<reference evidence="1 2" key="1">
    <citation type="journal article" date="2014" name="Science">
        <title>Plant genetics. Early allopolyploid evolution in the post-Neolithic Brassica napus oilseed genome.</title>
        <authorList>
            <person name="Chalhoub B."/>
            <person name="Denoeud F."/>
            <person name="Liu S."/>
            <person name="Parkin I.A."/>
            <person name="Tang H."/>
            <person name="Wang X."/>
            <person name="Chiquet J."/>
            <person name="Belcram H."/>
            <person name="Tong C."/>
            <person name="Samans B."/>
            <person name="Correa M."/>
            <person name="Da Silva C."/>
            <person name="Just J."/>
            <person name="Falentin C."/>
            <person name="Koh C.S."/>
            <person name="Le Clainche I."/>
            <person name="Bernard M."/>
            <person name="Bento P."/>
            <person name="Noel B."/>
            <person name="Labadie K."/>
            <person name="Alberti A."/>
            <person name="Charles M."/>
            <person name="Arnaud D."/>
            <person name="Guo H."/>
            <person name="Daviaud C."/>
            <person name="Alamery S."/>
            <person name="Jabbari K."/>
            <person name="Zhao M."/>
            <person name="Edger P.P."/>
            <person name="Chelaifa H."/>
            <person name="Tack D."/>
            <person name="Lassalle G."/>
            <person name="Mestiri I."/>
            <person name="Schnel N."/>
            <person name="Le Paslier M.C."/>
            <person name="Fan G."/>
            <person name="Renault V."/>
            <person name="Bayer P.E."/>
            <person name="Golicz A.A."/>
            <person name="Manoli S."/>
            <person name="Lee T.H."/>
            <person name="Thi V.H."/>
            <person name="Chalabi S."/>
            <person name="Hu Q."/>
            <person name="Fan C."/>
            <person name="Tollenaere R."/>
            <person name="Lu Y."/>
            <person name="Battail C."/>
            <person name="Shen J."/>
            <person name="Sidebottom C.H."/>
            <person name="Wang X."/>
            <person name="Canaguier A."/>
            <person name="Chauveau A."/>
            <person name="Berard A."/>
            <person name="Deniot G."/>
            <person name="Guan M."/>
            <person name="Liu Z."/>
            <person name="Sun F."/>
            <person name="Lim Y.P."/>
            <person name="Lyons E."/>
            <person name="Town C.D."/>
            <person name="Bancroft I."/>
            <person name="Wang X."/>
            <person name="Meng J."/>
            <person name="Ma J."/>
            <person name="Pires J.C."/>
            <person name="King G.J."/>
            <person name="Brunel D."/>
            <person name="Delourme R."/>
            <person name="Renard M."/>
            <person name="Aury J.M."/>
            <person name="Adams K.L."/>
            <person name="Batley J."/>
            <person name="Snowdon R.J."/>
            <person name="Tost J."/>
            <person name="Edwards D."/>
            <person name="Zhou Y."/>
            <person name="Hua W."/>
            <person name="Sharpe A.G."/>
            <person name="Paterson A.H."/>
            <person name="Guan C."/>
            <person name="Wincker P."/>
        </authorList>
    </citation>
    <scope>NUCLEOTIDE SEQUENCE [LARGE SCALE GENOMIC DNA]</scope>
    <source>
        <strain evidence="2">cv. Darmor-bzh</strain>
    </source>
</reference>
<evidence type="ECO:0000313" key="2">
    <source>
        <dbReference type="Proteomes" id="UP000028999"/>
    </source>
</evidence>
<dbReference type="EMBL" id="LK032594">
    <property type="protein sequence ID" value="CDY44545.1"/>
    <property type="molecule type" value="Genomic_DNA"/>
</dbReference>
<sequence>MRFYLEMRPWMSKGGHAKPLNRILELGHHSLSSGAPPSDRFRWILFLILVIQNCLCLKNVRL</sequence>
<dbReference type="AlphaFoldDB" id="A0A078I144"/>
<dbReference type="Proteomes" id="UP000028999">
    <property type="component" value="Unassembled WGS sequence"/>
</dbReference>
<name>A0A078I144_BRANA</name>
<keyword evidence="2" id="KW-1185">Reference proteome</keyword>
<accession>A0A078I144</accession>
<organism evidence="1 2">
    <name type="scientific">Brassica napus</name>
    <name type="common">Rape</name>
    <dbReference type="NCBI Taxonomy" id="3708"/>
    <lineage>
        <taxon>Eukaryota</taxon>
        <taxon>Viridiplantae</taxon>
        <taxon>Streptophyta</taxon>
        <taxon>Embryophyta</taxon>
        <taxon>Tracheophyta</taxon>
        <taxon>Spermatophyta</taxon>
        <taxon>Magnoliopsida</taxon>
        <taxon>eudicotyledons</taxon>
        <taxon>Gunneridae</taxon>
        <taxon>Pentapetalae</taxon>
        <taxon>rosids</taxon>
        <taxon>malvids</taxon>
        <taxon>Brassicales</taxon>
        <taxon>Brassicaceae</taxon>
        <taxon>Brassiceae</taxon>
        <taxon>Brassica</taxon>
    </lineage>
</organism>
<proteinExistence type="predicted"/>
<dbReference type="Gramene" id="CDY44545">
    <property type="protein sequence ID" value="CDY44545"/>
    <property type="gene ID" value="GSBRNA2T00080338001"/>
</dbReference>
<dbReference type="PaxDb" id="3708-A0A078I144"/>
<protein>
    <submittedName>
        <fullName evidence="1">BnaA01g21940D protein</fullName>
    </submittedName>
</protein>
<gene>
    <name evidence="1" type="primary">BnaA01g21940D</name>
    <name evidence="1" type="ORF">GSBRNA2T00080338001</name>
</gene>
<dbReference type="SMR" id="A0A078I144"/>
<evidence type="ECO:0000313" key="1">
    <source>
        <dbReference type="EMBL" id="CDY44545.1"/>
    </source>
</evidence>